<reference evidence="1 2" key="1">
    <citation type="journal article" date="2010" name="BMC Genomics">
        <title>Genome sequence of the pattern forming Paenibacillus vortex bacterium reveals potential for thriving in complex environments.</title>
        <authorList>
            <person name="Sirota-Madi A."/>
            <person name="Olender T."/>
            <person name="Helman Y."/>
            <person name="Ingham C."/>
            <person name="Brainis I."/>
            <person name="Roth D."/>
            <person name="Hagi E."/>
            <person name="Brodsky L."/>
            <person name="Leshkowitz D."/>
            <person name="Galatenko V."/>
            <person name="Nikolaev V."/>
            <person name="Mugasimangalam R.C."/>
            <person name="Bransburg-Zabary S."/>
            <person name="Gutnick D.L."/>
            <person name="Lancet D."/>
            <person name="Ben-Jacob E."/>
        </authorList>
    </citation>
    <scope>NUCLEOTIDE SEQUENCE [LARGE SCALE GENOMIC DNA]</scope>
    <source>
        <strain evidence="1 2">V453</strain>
    </source>
</reference>
<gene>
    <name evidence="1" type="ORF">PVOR_15129</name>
</gene>
<dbReference type="AlphaFoldDB" id="A0A2R9SV87"/>
<sequence length="54" mass="6388">MFSQNSYLVKLSASALSKEKRLVKLTLLKKNFNFSLLFLKLYFLSWIDKVRGRC</sequence>
<accession>A0A2R9SV87</accession>
<dbReference type="KEGG" id="pvo:PVOR_15129"/>
<protein>
    <submittedName>
        <fullName evidence="1">Uncharacterized protein</fullName>
    </submittedName>
</protein>
<evidence type="ECO:0000313" key="2">
    <source>
        <dbReference type="Proteomes" id="UP000003094"/>
    </source>
</evidence>
<evidence type="ECO:0000313" key="1">
    <source>
        <dbReference type="EMBL" id="EFU41251.1"/>
    </source>
</evidence>
<dbReference type="EMBL" id="ADHJ01000022">
    <property type="protein sequence ID" value="EFU41251.1"/>
    <property type="molecule type" value="Genomic_DNA"/>
</dbReference>
<keyword evidence="2" id="KW-1185">Reference proteome</keyword>
<name>A0A2R9SV87_9BACL</name>
<organism evidence="1 2">
    <name type="scientific">Paenibacillus vortex V453</name>
    <dbReference type="NCBI Taxonomy" id="715225"/>
    <lineage>
        <taxon>Bacteria</taxon>
        <taxon>Bacillati</taxon>
        <taxon>Bacillota</taxon>
        <taxon>Bacilli</taxon>
        <taxon>Bacillales</taxon>
        <taxon>Paenibacillaceae</taxon>
        <taxon>Paenibacillus</taxon>
    </lineage>
</organism>
<proteinExistence type="predicted"/>
<dbReference type="Proteomes" id="UP000003094">
    <property type="component" value="Unassembled WGS sequence"/>
</dbReference>
<comment type="caution">
    <text evidence="1">The sequence shown here is derived from an EMBL/GenBank/DDBJ whole genome shotgun (WGS) entry which is preliminary data.</text>
</comment>